<evidence type="ECO:0000313" key="1">
    <source>
        <dbReference type="EMBL" id="MPR36026.1"/>
    </source>
</evidence>
<dbReference type="RefSeq" id="WP_152763570.1">
    <property type="nucleotide sequence ID" value="NZ_WHLY01000002.1"/>
</dbReference>
<dbReference type="AlphaFoldDB" id="A0A7C9F846"/>
<comment type="caution">
    <text evidence="1">The sequence shown here is derived from an EMBL/GenBank/DDBJ whole genome shotgun (WGS) entry which is preliminary data.</text>
</comment>
<evidence type="ECO:0000313" key="2">
    <source>
        <dbReference type="Proteomes" id="UP000479293"/>
    </source>
</evidence>
<dbReference type="Proteomes" id="UP000479293">
    <property type="component" value="Unassembled WGS sequence"/>
</dbReference>
<dbReference type="EMBL" id="WHLY01000002">
    <property type="protein sequence ID" value="MPR36026.1"/>
    <property type="molecule type" value="Genomic_DNA"/>
</dbReference>
<gene>
    <name evidence="1" type="ORF">GBK04_22425</name>
</gene>
<protein>
    <submittedName>
        <fullName evidence="1">Uncharacterized protein</fullName>
    </submittedName>
</protein>
<accession>A0A7C9F846</accession>
<name>A0A7C9F846_9BACT</name>
<keyword evidence="2" id="KW-1185">Reference proteome</keyword>
<organism evidence="1 2">
    <name type="scientific">Salmonirosea aquatica</name>
    <dbReference type="NCBI Taxonomy" id="2654236"/>
    <lineage>
        <taxon>Bacteria</taxon>
        <taxon>Pseudomonadati</taxon>
        <taxon>Bacteroidota</taxon>
        <taxon>Cytophagia</taxon>
        <taxon>Cytophagales</taxon>
        <taxon>Spirosomataceae</taxon>
        <taxon>Salmonirosea</taxon>
    </lineage>
</organism>
<proteinExistence type="predicted"/>
<sequence length="160" mass="17844">MKKQVLFFGLLVLILDACKNKDTNPDPASFLAGEYVSDTYYGGGSSNPVSYPINGESVTMTITKVANDTVQIDIRSTPNDEYSPGQNLTFPKAYIESRSGEKGTTSYTVFFYPRTNDSIPTGNLTDALQFYLSDNSFADYYYLPKGGSPHIVRTIRFKRR</sequence>
<reference evidence="1 2" key="1">
    <citation type="submission" date="2019-10" db="EMBL/GenBank/DDBJ databases">
        <title>Draft Genome Sequence of Cytophagaceae sp. SJW1-29.</title>
        <authorList>
            <person name="Choi A."/>
        </authorList>
    </citation>
    <scope>NUCLEOTIDE SEQUENCE [LARGE SCALE GENOMIC DNA]</scope>
    <source>
        <strain evidence="1 2">SJW1-29</strain>
    </source>
</reference>